<dbReference type="EMBL" id="SNRW01023451">
    <property type="protein sequence ID" value="KAA6362998.1"/>
    <property type="molecule type" value="Genomic_DNA"/>
</dbReference>
<sequence length="128" mass="14813">QLHFVVRRKNISVSVLLRCGCLLLMERRRTSLRNQQVVFALLKSNIEIIPETNIDLSYKEPYHGKSKVDAFFATYETALRQHMDENGVNSLIALKEKLQHITFIEGVQVGDIQQAHEIIVHVQVYQIK</sequence>
<protein>
    <submittedName>
        <fullName evidence="1">Uncharacterized protein</fullName>
    </submittedName>
</protein>
<reference evidence="1 2" key="1">
    <citation type="submission" date="2019-03" db="EMBL/GenBank/DDBJ databases">
        <title>Single cell metagenomics reveals metabolic interactions within the superorganism composed of flagellate Streblomastix strix and complex community of Bacteroidetes bacteria on its surface.</title>
        <authorList>
            <person name="Treitli S.C."/>
            <person name="Kolisko M."/>
            <person name="Husnik F."/>
            <person name="Keeling P."/>
            <person name="Hampl V."/>
        </authorList>
    </citation>
    <scope>NUCLEOTIDE SEQUENCE [LARGE SCALE GENOMIC DNA]</scope>
    <source>
        <strain evidence="1">ST1C</strain>
    </source>
</reference>
<evidence type="ECO:0000313" key="1">
    <source>
        <dbReference type="EMBL" id="KAA6362998.1"/>
    </source>
</evidence>
<gene>
    <name evidence="1" type="ORF">EZS28_041475</name>
</gene>
<comment type="caution">
    <text evidence="1">The sequence shown here is derived from an EMBL/GenBank/DDBJ whole genome shotgun (WGS) entry which is preliminary data.</text>
</comment>
<dbReference type="Proteomes" id="UP000324800">
    <property type="component" value="Unassembled WGS sequence"/>
</dbReference>
<organism evidence="1 2">
    <name type="scientific">Streblomastix strix</name>
    <dbReference type="NCBI Taxonomy" id="222440"/>
    <lineage>
        <taxon>Eukaryota</taxon>
        <taxon>Metamonada</taxon>
        <taxon>Preaxostyla</taxon>
        <taxon>Oxymonadida</taxon>
        <taxon>Streblomastigidae</taxon>
        <taxon>Streblomastix</taxon>
    </lineage>
</organism>
<feature type="non-terminal residue" evidence="1">
    <location>
        <position position="1"/>
    </location>
</feature>
<dbReference type="AlphaFoldDB" id="A0A5J4TY14"/>
<proteinExistence type="predicted"/>
<name>A0A5J4TY14_9EUKA</name>
<accession>A0A5J4TY14</accession>
<evidence type="ECO:0000313" key="2">
    <source>
        <dbReference type="Proteomes" id="UP000324800"/>
    </source>
</evidence>